<name>A0AAX2AIB8_9BACT</name>
<proteinExistence type="predicted"/>
<dbReference type="Proteomes" id="UP000290092">
    <property type="component" value="Unassembled WGS sequence"/>
</dbReference>
<accession>A0AAX2AIB8</accession>
<dbReference type="EMBL" id="NXID01000003">
    <property type="protein sequence ID" value="RXK16757.1"/>
    <property type="molecule type" value="Genomic_DNA"/>
</dbReference>
<keyword evidence="1" id="KW-0175">Coiled coil</keyword>
<dbReference type="KEGG" id="amyt:AMYT_1290"/>
<protein>
    <submittedName>
        <fullName evidence="2">Uncharacterized protein</fullName>
    </submittedName>
</protein>
<evidence type="ECO:0000256" key="1">
    <source>
        <dbReference type="SAM" id="Coils"/>
    </source>
</evidence>
<feature type="coiled-coil region" evidence="1">
    <location>
        <begin position="17"/>
        <end position="77"/>
    </location>
</feature>
<gene>
    <name evidence="2" type="ORF">CP985_00970</name>
</gene>
<dbReference type="RefSeq" id="WP_114841732.1">
    <property type="nucleotide sequence ID" value="NZ_CP031219.1"/>
</dbReference>
<evidence type="ECO:0000313" key="2">
    <source>
        <dbReference type="EMBL" id="RXK16757.1"/>
    </source>
</evidence>
<evidence type="ECO:0000313" key="3">
    <source>
        <dbReference type="Proteomes" id="UP000290092"/>
    </source>
</evidence>
<dbReference type="AlphaFoldDB" id="A0AAX2AIB8"/>
<organism evidence="2 3">
    <name type="scientific">Malaciobacter mytili LMG 24559</name>
    <dbReference type="NCBI Taxonomy" id="1032238"/>
    <lineage>
        <taxon>Bacteria</taxon>
        <taxon>Pseudomonadati</taxon>
        <taxon>Campylobacterota</taxon>
        <taxon>Epsilonproteobacteria</taxon>
        <taxon>Campylobacterales</taxon>
        <taxon>Arcobacteraceae</taxon>
        <taxon>Malaciobacter</taxon>
    </lineage>
</organism>
<sequence length="83" mass="9822">MNSKIEELKQLLENDVLVELIESIEEVEDQVTTEEDKEELQYLKDLKRYFDETLKAIEEDKLSIQQAEDILAALENMKNEDDF</sequence>
<reference evidence="2 3" key="1">
    <citation type="submission" date="2017-09" db="EMBL/GenBank/DDBJ databases">
        <title>Genomics of the genus Arcobacter.</title>
        <authorList>
            <person name="Perez-Cataluna A."/>
            <person name="Figueras M.J."/>
            <person name="Salas-Masso N."/>
        </authorList>
    </citation>
    <scope>NUCLEOTIDE SEQUENCE [LARGE SCALE GENOMIC DNA]</scope>
    <source>
        <strain evidence="2 3">CECT 7386</strain>
    </source>
</reference>
<keyword evidence="3" id="KW-1185">Reference proteome</keyword>
<comment type="caution">
    <text evidence="2">The sequence shown here is derived from an EMBL/GenBank/DDBJ whole genome shotgun (WGS) entry which is preliminary data.</text>
</comment>